<dbReference type="SMART" id="SM00062">
    <property type="entry name" value="PBPb"/>
    <property type="match status" value="1"/>
</dbReference>
<evidence type="ECO:0000313" key="5">
    <source>
        <dbReference type="Proteomes" id="UP000240653"/>
    </source>
</evidence>
<dbReference type="EMBL" id="PXYL01000002">
    <property type="protein sequence ID" value="PSJ63150.1"/>
    <property type="molecule type" value="Genomic_DNA"/>
</dbReference>
<keyword evidence="1 2" id="KW-0732">Signal</keyword>
<dbReference type="InterPro" id="IPR001638">
    <property type="entry name" value="Solute-binding_3/MltF_N"/>
</dbReference>
<feature type="chain" id="PRO_5015194180" evidence="2">
    <location>
        <begin position="24"/>
        <end position="271"/>
    </location>
</feature>
<evidence type="ECO:0000256" key="2">
    <source>
        <dbReference type="SAM" id="SignalP"/>
    </source>
</evidence>
<reference evidence="4 5" key="1">
    <citation type="submission" date="2018-03" db="EMBL/GenBank/DDBJ databases">
        <title>The draft genome of Mesorhizobium soli JCM 19897.</title>
        <authorList>
            <person name="Li L."/>
            <person name="Liu L."/>
            <person name="Liang L."/>
            <person name="Wang T."/>
            <person name="Zhang X."/>
        </authorList>
    </citation>
    <scope>NUCLEOTIDE SEQUENCE [LARGE SCALE GENOMIC DNA]</scope>
    <source>
        <strain evidence="4 5">JCM 19897</strain>
    </source>
</reference>
<dbReference type="Proteomes" id="UP000240653">
    <property type="component" value="Unassembled WGS sequence"/>
</dbReference>
<dbReference type="PANTHER" id="PTHR35936:SF17">
    <property type="entry name" value="ARGININE-BINDING EXTRACELLULAR PROTEIN ARTP"/>
    <property type="match status" value="1"/>
</dbReference>
<evidence type="ECO:0000256" key="1">
    <source>
        <dbReference type="ARBA" id="ARBA00022729"/>
    </source>
</evidence>
<feature type="domain" description="Solute-binding protein family 3/N-terminal" evidence="3">
    <location>
        <begin position="35"/>
        <end position="264"/>
    </location>
</feature>
<dbReference type="SUPFAM" id="SSF53850">
    <property type="entry name" value="Periplasmic binding protein-like II"/>
    <property type="match status" value="1"/>
</dbReference>
<name>A0A2P7SKX7_9HYPH</name>
<dbReference type="AlphaFoldDB" id="A0A2P7SKX7"/>
<dbReference type="Gene3D" id="3.40.190.10">
    <property type="entry name" value="Periplasmic binding protein-like II"/>
    <property type="match status" value="2"/>
</dbReference>
<evidence type="ECO:0000259" key="3">
    <source>
        <dbReference type="SMART" id="SM00062"/>
    </source>
</evidence>
<keyword evidence="5" id="KW-1185">Reference proteome</keyword>
<proteinExistence type="predicted"/>
<accession>A0A2P7SKX7</accession>
<organism evidence="4 5">
    <name type="scientific">Pseudaminobacter soli</name>
    <name type="common">ex Li et al. 2025</name>
    <dbReference type="NCBI Taxonomy" id="1295366"/>
    <lineage>
        <taxon>Bacteria</taxon>
        <taxon>Pseudomonadati</taxon>
        <taxon>Pseudomonadota</taxon>
        <taxon>Alphaproteobacteria</taxon>
        <taxon>Hyphomicrobiales</taxon>
        <taxon>Phyllobacteriaceae</taxon>
        <taxon>Pseudaminobacter</taxon>
    </lineage>
</organism>
<evidence type="ECO:0000313" key="4">
    <source>
        <dbReference type="EMBL" id="PSJ63150.1"/>
    </source>
</evidence>
<dbReference type="PANTHER" id="PTHR35936">
    <property type="entry name" value="MEMBRANE-BOUND LYTIC MUREIN TRANSGLYCOSYLASE F"/>
    <property type="match status" value="1"/>
</dbReference>
<gene>
    <name evidence="4" type="ORF">C7I85_04160</name>
</gene>
<sequence length="271" mass="28889">MRISSIALAAFAAAAAAVTPAAAGDAKPSFADKGEFVVCTDATFPPMEFFEVAGDEKPAGYDIDLAEALSLHWGIKSRFVVSDFTGLLPGLESQRCDAVISGILVTPERTKTYDATPYLSTSLVVFTLAKSDLAVSDPADLSGKVVAVQAGTHYVEELEKINEKLKSEGKAEISIQTYPKQTDVIQQVLVGRAAAAVSQDTELAYRDLQYPGQLKTVYAFPGQDTFGVYLRRNGDDKTAVADALSALVQDGTLKSITENWRLSPEAITAGK</sequence>
<feature type="signal peptide" evidence="2">
    <location>
        <begin position="1"/>
        <end position="23"/>
    </location>
</feature>
<protein>
    <submittedName>
        <fullName evidence="4">Cysteine-binding protein</fullName>
    </submittedName>
</protein>
<dbReference type="CDD" id="cd01004">
    <property type="entry name" value="PBP2_MidA_like"/>
    <property type="match status" value="1"/>
</dbReference>
<comment type="caution">
    <text evidence="4">The sequence shown here is derived from an EMBL/GenBank/DDBJ whole genome shotgun (WGS) entry which is preliminary data.</text>
</comment>
<dbReference type="Pfam" id="PF00497">
    <property type="entry name" value="SBP_bac_3"/>
    <property type="match status" value="1"/>
</dbReference>
<dbReference type="OrthoDB" id="9814550at2"/>